<dbReference type="CDD" id="cd07041">
    <property type="entry name" value="STAS_RsbR_RsbS_like"/>
    <property type="match status" value="1"/>
</dbReference>
<dbReference type="InterPro" id="IPR002645">
    <property type="entry name" value="STAS_dom"/>
</dbReference>
<evidence type="ECO:0000259" key="2">
    <source>
        <dbReference type="PROSITE" id="PS50801"/>
    </source>
</evidence>
<name>A0A1I5XEA3_9BACI</name>
<feature type="domain" description="STAS" evidence="2">
    <location>
        <begin position="165"/>
        <end position="276"/>
    </location>
</feature>
<dbReference type="Gene3D" id="3.30.750.24">
    <property type="entry name" value="STAS domain"/>
    <property type="match status" value="1"/>
</dbReference>
<dbReference type="PANTHER" id="PTHR33745">
    <property type="entry name" value="RSBT ANTAGONIST PROTEIN RSBS-RELATED"/>
    <property type="match status" value="1"/>
</dbReference>
<dbReference type="Pfam" id="PF01740">
    <property type="entry name" value="STAS"/>
    <property type="match status" value="1"/>
</dbReference>
<dbReference type="InterPro" id="IPR036513">
    <property type="entry name" value="STAS_dom_sf"/>
</dbReference>
<keyword evidence="4" id="KW-1185">Reference proteome</keyword>
<reference evidence="4" key="1">
    <citation type="submission" date="2016-10" db="EMBL/GenBank/DDBJ databases">
        <authorList>
            <person name="Varghese N."/>
            <person name="Submissions S."/>
        </authorList>
    </citation>
    <scope>NUCLEOTIDE SEQUENCE [LARGE SCALE GENOMIC DNA]</scope>
    <source>
        <strain evidence="4">S7</strain>
    </source>
</reference>
<keyword evidence="1" id="KW-0597">Phosphoprotein</keyword>
<dbReference type="Proteomes" id="UP000198892">
    <property type="component" value="Unassembled WGS sequence"/>
</dbReference>
<dbReference type="EMBL" id="FOXD01000027">
    <property type="protein sequence ID" value="SFQ30312.1"/>
    <property type="molecule type" value="Genomic_DNA"/>
</dbReference>
<accession>A0A1I5XEA3</accession>
<dbReference type="OrthoDB" id="9800154at2"/>
<protein>
    <submittedName>
        <fullName evidence="3">RsbT co-antagonist protein RsbR</fullName>
    </submittedName>
</protein>
<evidence type="ECO:0000256" key="1">
    <source>
        <dbReference type="ARBA" id="ARBA00022553"/>
    </source>
</evidence>
<evidence type="ECO:0000313" key="4">
    <source>
        <dbReference type="Proteomes" id="UP000198892"/>
    </source>
</evidence>
<dbReference type="PANTHER" id="PTHR33745:SF3">
    <property type="entry name" value="RSBT CO-ANTAGONIST PROTEIN RSBRC"/>
    <property type="match status" value="1"/>
</dbReference>
<proteinExistence type="predicted"/>
<dbReference type="InterPro" id="IPR051932">
    <property type="entry name" value="Bact_StressResp_Reg"/>
</dbReference>
<gene>
    <name evidence="3" type="ORF">SAMN05518683_12718</name>
</gene>
<dbReference type="PROSITE" id="PS50801">
    <property type="entry name" value="STAS"/>
    <property type="match status" value="1"/>
</dbReference>
<dbReference type="AlphaFoldDB" id="A0A1I5XEA3"/>
<sequence>MEHRHETFKKIGLDIAEHARDLKNQVQEIQHADDRFHFSRNDEYFLTLIDELFQTMGRGITDDHPESPELKENIRSWGEKAADYCLKKEISLGTALTIIPQIREVLTNTIERECLEFELSLHDSFVIYSTFESLLDNAAHAFSHTFVNHHIEALERAKQEMQEISVPVVPITQGTAVLPLIGDMDDERSEFLQERTLERATELELSYLIIDLSGINTINTWFAQHLNQMIEALQLLGIDTSISGMRPELSQTIVHLGINFKHVAKYLTLEQALQQHTAYFSL</sequence>
<organism evidence="3 4">
    <name type="scientific">Salibacterium halotolerans</name>
    <dbReference type="NCBI Taxonomy" id="1884432"/>
    <lineage>
        <taxon>Bacteria</taxon>
        <taxon>Bacillati</taxon>
        <taxon>Bacillota</taxon>
        <taxon>Bacilli</taxon>
        <taxon>Bacillales</taxon>
        <taxon>Bacillaceae</taxon>
    </lineage>
</organism>
<dbReference type="SUPFAM" id="SSF52091">
    <property type="entry name" value="SpoIIaa-like"/>
    <property type="match status" value="1"/>
</dbReference>
<evidence type="ECO:0000313" key="3">
    <source>
        <dbReference type="EMBL" id="SFQ30312.1"/>
    </source>
</evidence>
<dbReference type="STRING" id="1884432.SAMN05518683_12718"/>
<dbReference type="RefSeq" id="WP_093339107.1">
    <property type="nucleotide sequence ID" value="NZ_FOXD01000027.1"/>
</dbReference>